<reference evidence="2" key="1">
    <citation type="submission" date="2015-12" db="EMBL/GenBank/DDBJ databases">
        <title>Update maize B73 reference genome by single molecule sequencing technologies.</title>
        <authorList>
            <consortium name="Maize Genome Sequencing Project"/>
            <person name="Ware D."/>
        </authorList>
    </citation>
    <scope>NUCLEOTIDE SEQUENCE</scope>
    <source>
        <tissue evidence="2">Seedling</tissue>
    </source>
</reference>
<name>A0A1D6Q2X4_MAIZE</name>
<feature type="region of interest" description="Disordered" evidence="1">
    <location>
        <begin position="44"/>
        <end position="157"/>
    </location>
</feature>
<evidence type="ECO:0000313" key="2">
    <source>
        <dbReference type="EMBL" id="AQK52931.1"/>
    </source>
</evidence>
<sequence>MPRPATFKSPNLTTYAHIVVASSLLKCRLIGSSLVIIVAVSPGHGSVRDEAGRPQGQGRGAAGRGGRRGGRGREGEGRRDPGGRRRCRPELMSAAGGPSATYSNGTRRPAMGRPATKRQRRSWLGSRRVLSGKRWDHRKHRSRPRSQPSRTTRPKNRRMVFRVATRMRRKKRSEWILNQCKLLSLLMPQKVLRKARLLMTTMTPLPELKNGTSARCVVIDSSFFDGARLVARLLLLWNIGKRCCLAPFASWARVESIPYQ</sequence>
<evidence type="ECO:0000256" key="1">
    <source>
        <dbReference type="SAM" id="MobiDB-lite"/>
    </source>
</evidence>
<feature type="compositionally biased region" description="Gly residues" evidence="1">
    <location>
        <begin position="55"/>
        <end position="64"/>
    </location>
</feature>
<dbReference type="InParanoid" id="A0A1D6Q2X4"/>
<dbReference type="InterPro" id="IPR017972">
    <property type="entry name" value="Cyt_P450_CS"/>
</dbReference>
<protein>
    <submittedName>
        <fullName evidence="2">Uncharacterized protein</fullName>
    </submittedName>
</protein>
<dbReference type="GO" id="GO:0005506">
    <property type="term" value="F:iron ion binding"/>
    <property type="evidence" value="ECO:0007669"/>
    <property type="project" value="InterPro"/>
</dbReference>
<feature type="compositionally biased region" description="Basic and acidic residues" evidence="1">
    <location>
        <begin position="71"/>
        <end position="83"/>
    </location>
</feature>
<feature type="compositionally biased region" description="Basic residues" evidence="1">
    <location>
        <begin position="135"/>
        <end position="144"/>
    </location>
</feature>
<dbReference type="GO" id="GO:0016705">
    <property type="term" value="F:oxidoreductase activity, acting on paired donors, with incorporation or reduction of molecular oxygen"/>
    <property type="evidence" value="ECO:0007669"/>
    <property type="project" value="InterPro"/>
</dbReference>
<organism evidence="2">
    <name type="scientific">Zea mays</name>
    <name type="common">Maize</name>
    <dbReference type="NCBI Taxonomy" id="4577"/>
    <lineage>
        <taxon>Eukaryota</taxon>
        <taxon>Viridiplantae</taxon>
        <taxon>Streptophyta</taxon>
        <taxon>Embryophyta</taxon>
        <taxon>Tracheophyta</taxon>
        <taxon>Spermatophyta</taxon>
        <taxon>Magnoliopsida</taxon>
        <taxon>Liliopsida</taxon>
        <taxon>Poales</taxon>
        <taxon>Poaceae</taxon>
        <taxon>PACMAD clade</taxon>
        <taxon>Panicoideae</taxon>
        <taxon>Andropogonodae</taxon>
        <taxon>Andropogoneae</taxon>
        <taxon>Tripsacinae</taxon>
        <taxon>Zea</taxon>
    </lineage>
</organism>
<proteinExistence type="predicted"/>
<dbReference type="AlphaFoldDB" id="A0A1D6Q2X4"/>
<accession>A0A1D6Q2X4</accession>
<dbReference type="PROSITE" id="PS00086">
    <property type="entry name" value="CYTOCHROME_P450"/>
    <property type="match status" value="1"/>
</dbReference>
<dbReference type="EMBL" id="CM000780">
    <property type="protein sequence ID" value="AQK52931.1"/>
    <property type="molecule type" value="Genomic_DNA"/>
</dbReference>
<gene>
    <name evidence="2" type="ORF">ZEAMMB73_Zm00001d050700</name>
</gene>